<feature type="chain" id="PRO_5038904028" description="Membrane protein YgcG" evidence="2">
    <location>
        <begin position="26"/>
        <end position="431"/>
    </location>
</feature>
<keyword evidence="1" id="KW-0812">Transmembrane</keyword>
<keyword evidence="4" id="KW-1185">Reference proteome</keyword>
<dbReference type="AlphaFoldDB" id="A0A2T0PSD7"/>
<protein>
    <recommendedName>
        <fullName evidence="5">Membrane protein YgcG</fullName>
    </recommendedName>
</protein>
<feature type="transmembrane region" description="Helical" evidence="1">
    <location>
        <begin position="160"/>
        <end position="185"/>
    </location>
</feature>
<feature type="transmembrane region" description="Helical" evidence="1">
    <location>
        <begin position="370"/>
        <end position="390"/>
    </location>
</feature>
<evidence type="ECO:0000313" key="3">
    <source>
        <dbReference type="EMBL" id="PRX91821.1"/>
    </source>
</evidence>
<dbReference type="OrthoDB" id="4808153at2"/>
<keyword evidence="2" id="KW-0732">Signal</keyword>
<sequence length="431" mass="44770">MMRRMVIPTLLAAAFTFVFAGAAQAEQADTATAPSPSEVASALRSDPLFVDPAVEGLSGSQADAIRSAAQNAGSPLYYVILPEGSLTTRAETITFLDDVRADVGEGTYAALVGGSFVPVSDTMSDSQLADMSAAAGGEANQTDALVRFAAEMNEAEEAGAAGGVFGAVLAGILVLGLVGGGFFVYNSRRKRERAAAEQLAQVKQIAAEDVTRLGEDIAGLDINLTDPALDDATRDDYTHAMDSYDRSKSALDSMRQPEDVRNVTNALEDGRYYMVATRARLNGDPVPERNKPCFFNPQHGPSDRKVMWAPPGGSPREVPACAADALAVEQGGDPDARLVEVDGRRVPYYDAGPQYAPYASGYYGMDMMSGMFMGMMLGSMMGGFGGMGYADPGAVDAGAGDAGGDMGGGDWGGGDFGGGDFGGGDFGGFDF</sequence>
<keyword evidence="1" id="KW-1133">Transmembrane helix</keyword>
<feature type="signal peptide" evidence="2">
    <location>
        <begin position="1"/>
        <end position="25"/>
    </location>
</feature>
<accession>A0A2T0PSD7</accession>
<organism evidence="3 4">
    <name type="scientific">Allonocardiopsis opalescens</name>
    <dbReference type="NCBI Taxonomy" id="1144618"/>
    <lineage>
        <taxon>Bacteria</taxon>
        <taxon>Bacillati</taxon>
        <taxon>Actinomycetota</taxon>
        <taxon>Actinomycetes</taxon>
        <taxon>Streptosporangiales</taxon>
        <taxon>Allonocardiopsis</taxon>
    </lineage>
</organism>
<evidence type="ECO:0000256" key="1">
    <source>
        <dbReference type="SAM" id="Phobius"/>
    </source>
</evidence>
<evidence type="ECO:0000256" key="2">
    <source>
        <dbReference type="SAM" id="SignalP"/>
    </source>
</evidence>
<evidence type="ECO:0008006" key="5">
    <source>
        <dbReference type="Google" id="ProtNLM"/>
    </source>
</evidence>
<name>A0A2T0PSD7_9ACTN</name>
<evidence type="ECO:0000313" key="4">
    <source>
        <dbReference type="Proteomes" id="UP000237846"/>
    </source>
</evidence>
<dbReference type="Proteomes" id="UP000237846">
    <property type="component" value="Unassembled WGS sequence"/>
</dbReference>
<reference evidence="3 4" key="1">
    <citation type="submission" date="2018-03" db="EMBL/GenBank/DDBJ databases">
        <title>Genomic Encyclopedia of Archaeal and Bacterial Type Strains, Phase II (KMG-II): from individual species to whole genera.</title>
        <authorList>
            <person name="Goeker M."/>
        </authorList>
    </citation>
    <scope>NUCLEOTIDE SEQUENCE [LARGE SCALE GENOMIC DNA]</scope>
    <source>
        <strain evidence="3 4">DSM 45601</strain>
    </source>
</reference>
<gene>
    <name evidence="3" type="ORF">CLV72_1136</name>
</gene>
<keyword evidence="1" id="KW-0472">Membrane</keyword>
<dbReference type="EMBL" id="PVZC01000013">
    <property type="protein sequence ID" value="PRX91821.1"/>
    <property type="molecule type" value="Genomic_DNA"/>
</dbReference>
<proteinExistence type="predicted"/>
<comment type="caution">
    <text evidence="3">The sequence shown here is derived from an EMBL/GenBank/DDBJ whole genome shotgun (WGS) entry which is preliminary data.</text>
</comment>